<feature type="domain" description="RNA polymerase sigma factor 70 region 4 type 2" evidence="6">
    <location>
        <begin position="152"/>
        <end position="204"/>
    </location>
</feature>
<dbReference type="InterPro" id="IPR013324">
    <property type="entry name" value="RNA_pol_sigma_r3/r4-like"/>
</dbReference>
<evidence type="ECO:0000313" key="8">
    <source>
        <dbReference type="Proteomes" id="UP000647133"/>
    </source>
</evidence>
<evidence type="ECO:0000256" key="4">
    <source>
        <dbReference type="ARBA" id="ARBA00023163"/>
    </source>
</evidence>
<keyword evidence="8" id="KW-1185">Reference proteome</keyword>
<evidence type="ECO:0000256" key="2">
    <source>
        <dbReference type="ARBA" id="ARBA00023015"/>
    </source>
</evidence>
<evidence type="ECO:0000256" key="1">
    <source>
        <dbReference type="ARBA" id="ARBA00010641"/>
    </source>
</evidence>
<dbReference type="NCBIfam" id="TIGR02937">
    <property type="entry name" value="sigma70-ECF"/>
    <property type="match status" value="1"/>
</dbReference>
<dbReference type="InterPro" id="IPR014284">
    <property type="entry name" value="RNA_pol_sigma-70_dom"/>
</dbReference>
<reference evidence="7 8" key="1">
    <citation type="submission" date="2020-09" db="EMBL/GenBank/DDBJ databases">
        <title>Echinicola sp. CAU 1574 isolated from sand of Sido Beach.</title>
        <authorList>
            <person name="Kim W."/>
        </authorList>
    </citation>
    <scope>NUCLEOTIDE SEQUENCE [LARGE SCALE GENOMIC DNA]</scope>
    <source>
        <strain evidence="7 8">CAU 1574</strain>
    </source>
</reference>
<evidence type="ECO:0000256" key="5">
    <source>
        <dbReference type="SAM" id="MobiDB-lite"/>
    </source>
</evidence>
<sequence>MYLLDSLPKTSKTANGLNTERSGKKVPISSSEKELWDLFRKGDENAFVIIYKKYANILFNFGCQLTADHSLVKDCLQDFFIYIRQKRERLGPTDAIKPYLFKSFKRRILADLKKQNKQIVKESAFDFRKFPVELSYETVYINQQLEKEQIFRLNEALRQLDPKEREAIYYFYFEGLSYDQIAVIFDFSHVSSARRLVYRGLAHLRKYFVLYLLLTFSEFRS</sequence>
<organism evidence="7 8">
    <name type="scientific">Echinicola arenosa</name>
    <dbReference type="NCBI Taxonomy" id="2774144"/>
    <lineage>
        <taxon>Bacteria</taxon>
        <taxon>Pseudomonadati</taxon>
        <taxon>Bacteroidota</taxon>
        <taxon>Cytophagia</taxon>
        <taxon>Cytophagales</taxon>
        <taxon>Cyclobacteriaceae</taxon>
        <taxon>Echinicola</taxon>
    </lineage>
</organism>
<evidence type="ECO:0000259" key="6">
    <source>
        <dbReference type="Pfam" id="PF08281"/>
    </source>
</evidence>
<proteinExistence type="inferred from homology"/>
<dbReference type="SUPFAM" id="SSF88946">
    <property type="entry name" value="Sigma2 domain of RNA polymerase sigma factors"/>
    <property type="match status" value="1"/>
</dbReference>
<dbReference type="InterPro" id="IPR036388">
    <property type="entry name" value="WH-like_DNA-bd_sf"/>
</dbReference>
<keyword evidence="4" id="KW-0804">Transcription</keyword>
<dbReference type="Gene3D" id="1.10.10.10">
    <property type="entry name" value="Winged helix-like DNA-binding domain superfamily/Winged helix DNA-binding domain"/>
    <property type="match status" value="1"/>
</dbReference>
<keyword evidence="3" id="KW-0731">Sigma factor</keyword>
<dbReference type="PANTHER" id="PTHR43133">
    <property type="entry name" value="RNA POLYMERASE ECF-TYPE SIGMA FACTO"/>
    <property type="match status" value="1"/>
</dbReference>
<evidence type="ECO:0000313" key="7">
    <source>
        <dbReference type="EMBL" id="MBD8488596.1"/>
    </source>
</evidence>
<dbReference type="EMBL" id="JACYTQ010000002">
    <property type="protein sequence ID" value="MBD8488596.1"/>
    <property type="molecule type" value="Genomic_DNA"/>
</dbReference>
<dbReference type="SUPFAM" id="SSF88659">
    <property type="entry name" value="Sigma3 and sigma4 domains of RNA polymerase sigma factors"/>
    <property type="match status" value="1"/>
</dbReference>
<dbReference type="InterPro" id="IPR039425">
    <property type="entry name" value="RNA_pol_sigma-70-like"/>
</dbReference>
<dbReference type="InterPro" id="IPR013249">
    <property type="entry name" value="RNA_pol_sigma70_r4_t2"/>
</dbReference>
<keyword evidence="2" id="KW-0805">Transcription regulation</keyword>
<feature type="compositionally biased region" description="Polar residues" evidence="5">
    <location>
        <begin position="8"/>
        <end position="20"/>
    </location>
</feature>
<gene>
    <name evidence="7" type="ORF">IFO69_07565</name>
</gene>
<dbReference type="Gene3D" id="1.10.1740.10">
    <property type="match status" value="1"/>
</dbReference>
<comment type="similarity">
    <text evidence="1">Belongs to the sigma-70 factor family. ECF subfamily.</text>
</comment>
<dbReference type="InterPro" id="IPR013325">
    <property type="entry name" value="RNA_pol_sigma_r2"/>
</dbReference>
<dbReference type="Pfam" id="PF08281">
    <property type="entry name" value="Sigma70_r4_2"/>
    <property type="match status" value="1"/>
</dbReference>
<dbReference type="CDD" id="cd06171">
    <property type="entry name" value="Sigma70_r4"/>
    <property type="match status" value="1"/>
</dbReference>
<name>A0ABR9AIP4_9BACT</name>
<feature type="region of interest" description="Disordered" evidence="5">
    <location>
        <begin position="1"/>
        <end position="24"/>
    </location>
</feature>
<accession>A0ABR9AIP4</accession>
<dbReference type="RefSeq" id="WP_192009456.1">
    <property type="nucleotide sequence ID" value="NZ_JACYTQ010000002.1"/>
</dbReference>
<dbReference type="Proteomes" id="UP000647133">
    <property type="component" value="Unassembled WGS sequence"/>
</dbReference>
<protein>
    <submittedName>
        <fullName evidence="7">Sigma-70 family RNA polymerase sigma factor</fullName>
    </submittedName>
</protein>
<comment type="caution">
    <text evidence="7">The sequence shown here is derived from an EMBL/GenBank/DDBJ whole genome shotgun (WGS) entry which is preliminary data.</text>
</comment>
<dbReference type="PANTHER" id="PTHR43133:SF46">
    <property type="entry name" value="RNA POLYMERASE SIGMA-70 FACTOR ECF SUBFAMILY"/>
    <property type="match status" value="1"/>
</dbReference>
<evidence type="ECO:0000256" key="3">
    <source>
        <dbReference type="ARBA" id="ARBA00023082"/>
    </source>
</evidence>